<dbReference type="Proteomes" id="UP000197065">
    <property type="component" value="Unassembled WGS sequence"/>
</dbReference>
<dbReference type="RefSeq" id="WP_133063892.1">
    <property type="nucleotide sequence ID" value="NZ_FYEH01000007.1"/>
</dbReference>
<accession>A0A212RCR0</accession>
<dbReference type="EMBL" id="FYEH01000007">
    <property type="protein sequence ID" value="SNB69877.1"/>
    <property type="molecule type" value="Genomic_DNA"/>
</dbReference>
<organism evidence="1 2">
    <name type="scientific">Arboricoccus pini</name>
    <dbReference type="NCBI Taxonomy" id="1963835"/>
    <lineage>
        <taxon>Bacteria</taxon>
        <taxon>Pseudomonadati</taxon>
        <taxon>Pseudomonadota</taxon>
        <taxon>Alphaproteobacteria</taxon>
        <taxon>Geminicoccales</taxon>
        <taxon>Geminicoccaceae</taxon>
        <taxon>Arboricoccus</taxon>
    </lineage>
</organism>
<evidence type="ECO:0000313" key="1">
    <source>
        <dbReference type="EMBL" id="SNB69877.1"/>
    </source>
</evidence>
<name>A0A212RCR0_9PROT</name>
<sequence length="142" mass="15091">MTPELILSPFWFVGCVRSAPGGKRIYATFIRIRAIKARNDAQRQHLRGPGLFSAMSANGSLPLVVRRGRTGMAGDETTTGPKDLGAQLTVPPAAIETAQALAETVLRATADMPFAAEPQQFLEALEVLSASPESTANVGENK</sequence>
<protein>
    <submittedName>
        <fullName evidence="1">Uncharacterized protein</fullName>
    </submittedName>
</protein>
<dbReference type="AlphaFoldDB" id="A0A212RCR0"/>
<reference evidence="1 2" key="1">
    <citation type="submission" date="2017-06" db="EMBL/GenBank/DDBJ databases">
        <authorList>
            <person name="Kim H.J."/>
            <person name="Triplett B.A."/>
        </authorList>
    </citation>
    <scope>NUCLEOTIDE SEQUENCE [LARGE SCALE GENOMIC DNA]</scope>
    <source>
        <strain evidence="1 2">B29T1</strain>
    </source>
</reference>
<keyword evidence="2" id="KW-1185">Reference proteome</keyword>
<proteinExistence type="predicted"/>
<evidence type="ECO:0000313" key="2">
    <source>
        <dbReference type="Proteomes" id="UP000197065"/>
    </source>
</evidence>
<gene>
    <name evidence="1" type="ORF">SAMN07250955_10768</name>
</gene>